<proteinExistence type="predicted"/>
<comment type="caution">
    <text evidence="2">The sequence shown here is derived from an EMBL/GenBank/DDBJ whole genome shotgun (WGS) entry which is preliminary data.</text>
</comment>
<dbReference type="InterPro" id="IPR029045">
    <property type="entry name" value="ClpP/crotonase-like_dom_sf"/>
</dbReference>
<organism evidence="2 3">
    <name type="scientific">Lactuca virosa</name>
    <dbReference type="NCBI Taxonomy" id="75947"/>
    <lineage>
        <taxon>Eukaryota</taxon>
        <taxon>Viridiplantae</taxon>
        <taxon>Streptophyta</taxon>
        <taxon>Embryophyta</taxon>
        <taxon>Tracheophyta</taxon>
        <taxon>Spermatophyta</taxon>
        <taxon>Magnoliopsida</taxon>
        <taxon>eudicotyledons</taxon>
        <taxon>Gunneridae</taxon>
        <taxon>Pentapetalae</taxon>
        <taxon>asterids</taxon>
        <taxon>campanulids</taxon>
        <taxon>Asterales</taxon>
        <taxon>Asteraceae</taxon>
        <taxon>Cichorioideae</taxon>
        <taxon>Cichorieae</taxon>
        <taxon>Lactucinae</taxon>
        <taxon>Lactuca</taxon>
    </lineage>
</organism>
<keyword evidence="1" id="KW-1133">Transmembrane helix</keyword>
<dbReference type="AlphaFoldDB" id="A0AAU9MVM1"/>
<keyword evidence="1" id="KW-0812">Transmembrane</keyword>
<protein>
    <recommendedName>
        <fullName evidence="4">ATP-dependent Clp protease proteolytic subunit</fullName>
    </recommendedName>
</protein>
<dbReference type="SUPFAM" id="SSF52096">
    <property type="entry name" value="ClpP/crotonase"/>
    <property type="match status" value="1"/>
</dbReference>
<evidence type="ECO:0000256" key="1">
    <source>
        <dbReference type="SAM" id="Phobius"/>
    </source>
</evidence>
<dbReference type="InterPro" id="IPR023562">
    <property type="entry name" value="ClpP/TepA"/>
</dbReference>
<evidence type="ECO:0000313" key="2">
    <source>
        <dbReference type="EMBL" id="CAH1432083.1"/>
    </source>
</evidence>
<dbReference type="Proteomes" id="UP001157418">
    <property type="component" value="Unassembled WGS sequence"/>
</dbReference>
<sequence length="238" mass="27379">MDRDYFMTPQDAKEFGFIDEVVDERPLTLVTGGIRSEGKGKVSEYNLNGFLISLCCCVVTRTKKGVQRLYLSILFVGCFKSTLAFSLTGVSLCLPFTSVDVVFQAERSREREDDGGGGKEARGRRGYNHSVCCNFQRLFHFRFLQFSMAASIGFLKITTKLKPIRTRERLVCSCFKESEKERSLLMKTLRSKMLLSWLFQDKVVSFVGSKYENFLYKNLENKTSKLRKEFENLQTLFS</sequence>
<keyword evidence="3" id="KW-1185">Reference proteome</keyword>
<accession>A0AAU9MVM1</accession>
<name>A0AAU9MVM1_9ASTR</name>
<feature type="transmembrane region" description="Helical" evidence="1">
    <location>
        <begin position="69"/>
        <end position="92"/>
    </location>
</feature>
<keyword evidence="1" id="KW-0472">Membrane</keyword>
<dbReference type="Gene3D" id="3.90.226.10">
    <property type="entry name" value="2-enoyl-CoA Hydratase, Chain A, domain 1"/>
    <property type="match status" value="1"/>
</dbReference>
<dbReference type="Pfam" id="PF00574">
    <property type="entry name" value="CLP_protease"/>
    <property type="match status" value="1"/>
</dbReference>
<evidence type="ECO:0000313" key="3">
    <source>
        <dbReference type="Proteomes" id="UP001157418"/>
    </source>
</evidence>
<dbReference type="EMBL" id="CAKMRJ010003334">
    <property type="protein sequence ID" value="CAH1432083.1"/>
    <property type="molecule type" value="Genomic_DNA"/>
</dbReference>
<gene>
    <name evidence="2" type="ORF">LVIROSA_LOCUS18765</name>
</gene>
<evidence type="ECO:0008006" key="4">
    <source>
        <dbReference type="Google" id="ProtNLM"/>
    </source>
</evidence>
<reference evidence="2 3" key="1">
    <citation type="submission" date="2022-01" db="EMBL/GenBank/DDBJ databases">
        <authorList>
            <person name="Xiong W."/>
            <person name="Schranz E."/>
        </authorList>
    </citation>
    <scope>NUCLEOTIDE SEQUENCE [LARGE SCALE GENOMIC DNA]</scope>
</reference>